<keyword evidence="8" id="KW-0067">ATP-binding</keyword>
<evidence type="ECO:0000256" key="12">
    <source>
        <dbReference type="ARBA" id="ARBA00047984"/>
    </source>
</evidence>
<dbReference type="GO" id="GO:0031047">
    <property type="term" value="P:regulatory ncRNA-mediated gene silencing"/>
    <property type="evidence" value="ECO:0007669"/>
    <property type="project" value="UniProtKB-KW"/>
</dbReference>
<keyword evidence="6" id="KW-0378">Hydrolase</keyword>
<dbReference type="InterPro" id="IPR008978">
    <property type="entry name" value="HSP20-like_chaperone"/>
</dbReference>
<dbReference type="GO" id="GO:0042078">
    <property type="term" value="P:germ-line stem cell division"/>
    <property type="evidence" value="ECO:0007669"/>
    <property type="project" value="TreeGrafter"/>
</dbReference>
<feature type="compositionally biased region" description="Polar residues" evidence="13">
    <location>
        <begin position="341"/>
        <end position="350"/>
    </location>
</feature>
<feature type="compositionally biased region" description="Polar residues" evidence="13">
    <location>
        <begin position="281"/>
        <end position="301"/>
    </location>
</feature>
<feature type="region of interest" description="Disordered" evidence="13">
    <location>
        <begin position="262"/>
        <end position="350"/>
    </location>
</feature>
<feature type="compositionally biased region" description="Polar residues" evidence="13">
    <location>
        <begin position="262"/>
        <end position="273"/>
    </location>
</feature>
<dbReference type="GO" id="GO:0005737">
    <property type="term" value="C:cytoplasm"/>
    <property type="evidence" value="ECO:0007669"/>
    <property type="project" value="UniProtKB-ARBA"/>
</dbReference>
<feature type="region of interest" description="Disordered" evidence="13">
    <location>
        <begin position="445"/>
        <end position="574"/>
    </location>
</feature>
<gene>
    <name evidence="16" type="ORF">JTE90_020677</name>
</gene>
<reference evidence="16 17" key="1">
    <citation type="journal article" date="2022" name="Nat. Ecol. Evol.">
        <title>A masculinizing supergene underlies an exaggerated male reproductive morph in a spider.</title>
        <authorList>
            <person name="Hendrickx F."/>
            <person name="De Corte Z."/>
            <person name="Sonet G."/>
            <person name="Van Belleghem S.M."/>
            <person name="Kostlbacher S."/>
            <person name="Vangestel C."/>
        </authorList>
    </citation>
    <scope>NUCLEOTIDE SEQUENCE [LARGE SCALE GENOMIC DNA]</scope>
    <source>
        <strain evidence="16">W744_W776</strain>
    </source>
</reference>
<evidence type="ECO:0000256" key="13">
    <source>
        <dbReference type="SAM" id="MobiDB-lite"/>
    </source>
</evidence>
<feature type="domain" description="CS" evidence="15">
    <location>
        <begin position="1591"/>
        <end position="1677"/>
    </location>
</feature>
<dbReference type="Proteomes" id="UP000827092">
    <property type="component" value="Unassembled WGS sequence"/>
</dbReference>
<keyword evidence="3" id="KW-0677">Repeat</keyword>
<dbReference type="SUPFAM" id="SSF52540">
    <property type="entry name" value="P-loop containing nucleoside triphosphate hydrolases"/>
    <property type="match status" value="1"/>
</dbReference>
<comment type="caution">
    <text evidence="16">The sequence shown here is derived from an EMBL/GenBank/DDBJ whole genome shotgun (WGS) entry which is preliminary data.</text>
</comment>
<evidence type="ECO:0000256" key="9">
    <source>
        <dbReference type="ARBA" id="ARBA00022871"/>
    </source>
</evidence>
<name>A0AAV6V4N2_9ARAC</name>
<dbReference type="GO" id="GO:0003676">
    <property type="term" value="F:nucleic acid binding"/>
    <property type="evidence" value="ECO:0007669"/>
    <property type="project" value="InterPro"/>
</dbReference>
<dbReference type="Pfam" id="PF00270">
    <property type="entry name" value="DEAD"/>
    <property type="match status" value="1"/>
</dbReference>
<dbReference type="PANTHER" id="PTHR22655:SF2">
    <property type="entry name" value="ATP-DEPENDENT RNA HELICASE TDRD12-RELATED"/>
    <property type="match status" value="1"/>
</dbReference>
<dbReference type="Gene3D" id="2.40.50.90">
    <property type="match status" value="2"/>
</dbReference>
<dbReference type="GO" id="GO:0051321">
    <property type="term" value="P:meiotic cell cycle"/>
    <property type="evidence" value="ECO:0007669"/>
    <property type="project" value="UniProtKB-KW"/>
</dbReference>
<feature type="compositionally biased region" description="Polar residues" evidence="13">
    <location>
        <begin position="314"/>
        <end position="334"/>
    </location>
</feature>
<comment type="catalytic activity">
    <reaction evidence="12">
        <text>ATP + H2O = ADP + phosphate + H(+)</text>
        <dbReference type="Rhea" id="RHEA:13065"/>
        <dbReference type="ChEBI" id="CHEBI:15377"/>
        <dbReference type="ChEBI" id="CHEBI:15378"/>
        <dbReference type="ChEBI" id="CHEBI:30616"/>
        <dbReference type="ChEBI" id="CHEBI:43474"/>
        <dbReference type="ChEBI" id="CHEBI:456216"/>
        <dbReference type="EC" id="3.6.4.13"/>
    </reaction>
</comment>
<evidence type="ECO:0000256" key="3">
    <source>
        <dbReference type="ARBA" id="ARBA00022737"/>
    </source>
</evidence>
<organism evidence="16 17">
    <name type="scientific">Oedothorax gibbosus</name>
    <dbReference type="NCBI Taxonomy" id="931172"/>
    <lineage>
        <taxon>Eukaryota</taxon>
        <taxon>Metazoa</taxon>
        <taxon>Ecdysozoa</taxon>
        <taxon>Arthropoda</taxon>
        <taxon>Chelicerata</taxon>
        <taxon>Arachnida</taxon>
        <taxon>Araneae</taxon>
        <taxon>Araneomorphae</taxon>
        <taxon>Entelegynae</taxon>
        <taxon>Araneoidea</taxon>
        <taxon>Linyphiidae</taxon>
        <taxon>Erigoninae</taxon>
        <taxon>Oedothorax</taxon>
    </lineage>
</organism>
<evidence type="ECO:0000256" key="10">
    <source>
        <dbReference type="ARBA" id="ARBA00023158"/>
    </source>
</evidence>
<evidence type="ECO:0000256" key="6">
    <source>
        <dbReference type="ARBA" id="ARBA00022801"/>
    </source>
</evidence>
<dbReference type="EC" id="3.6.4.13" evidence="1"/>
<evidence type="ECO:0000313" key="16">
    <source>
        <dbReference type="EMBL" id="KAG8191422.1"/>
    </source>
</evidence>
<dbReference type="SUPFAM" id="SSF63748">
    <property type="entry name" value="Tudor/PWWP/MBT"/>
    <property type="match status" value="2"/>
</dbReference>
<keyword evidence="5" id="KW-0221">Differentiation</keyword>
<dbReference type="InterPro" id="IPR007052">
    <property type="entry name" value="CS_dom"/>
</dbReference>
<feature type="compositionally biased region" description="Basic and acidic residues" evidence="13">
    <location>
        <begin position="518"/>
        <end position="528"/>
    </location>
</feature>
<sequence length="1751" mass="197395">MVIQKPSISPQYLREEEICVSILEVKSPSHFIIKESPSQENSVAKEFFDVEHSMQNYYQSVAEDFLQVPRKDSVVVVKHKEKYYRAQVRSLFNVSHGDIFKVYLLDYGRECNVSREDLYLIHEQFLEYPFQAVELKLLDIEPISLIVDELYCSLDYGRVSTWDPSAIAFIEDLCKVMNNAYVKVKGVGENFLFGEFYIILENQKTLCLNEVLKEKKFAQAKEDFWDDVIPIGDFVPTKPNTNAMKDVPSIISYKSPLKLQSSECTSTPTVSQKSEAHSTEKSPSSSITRTPHSDNQLLSRSQKLKMLGKKAPSESPTSSTSLIVPNSNPTQVPNSLGDVNMNGSSNVNNESGKLIPPVAVLGSKTPPKIKVCGKAQLNKLKKLQALKKASPSPQKAPDSSTPLNNHSLPCHSSPSLSTQQSCRQIDGISPIQGASLDVTSLQKSETDLSSMKNDTNSLNVGFMNSTQPKDAKKNAEPSENEKSSSIDAISPNQSSSSKSFQKLKSLCRKKLPTSPQPESKKEPDEKTPTHPLGPSRETVSESETQMPKETDSESLSPKFVEEYPDGITDPIDSDDELESVLKPRRISVNDSGLSSDDCSRRSSISNDIMSDLQCVNDIDFSNKSLWEKQKVPALCIGEAIPTPVLSTGEASFPSALQKTLESVKFCGPSCIQSVVWPAVERRRCLAAIAPPHSGKTVAYLLPLVANFMSPLIHVNLPKANGPIVIIICSSWKKVQAVHDFFQLFLSGFKCKITCLFPGGHKRSKVIGMLNGCEILISVPSCLISFFKDEVICLKRCCHFILDDGSTLLSRNMPEIKELMYHFTKGIELRSSIPISLQIMICAERWSKAVSSFVDKFMHSPLLLFTSFLEAAVYANIPMHAHVCRDEDKKQKLLGMLEISKKIIICTDKSSTAFEIHDFLKCENVRSFLVNEEMEHYISDGVIQDWKSVRSAATPHCLILTDMCLNHLSISNANVLIHYDVPEVSRLQFGNRFSCIAEHFKNMENSPDCACHILVSENCSLQAPSLIKLVHRSGVAVPLELKDLSAKRTVVKKNNDAPLCHYMKSFGTCTLTNCPQRHHIDPECDKPSITPCEGDIAGLVTHVCDPTHLYVRLLQYLSPGLTSLSGTYAQVGFQLESFYKIEANRTRVKEPVVGRTYVLQDETGLFFRVKVLEIIPATLAQRQKMKLLFRDEGWVQSLDSCQLFEYISRDHFPPPLVVEVHLCGLRTPDTSLDWNPQARRYLTHLVEGKEIHGKIVLCLGETLWLHPAVLRERALHTHEYLNVLSLDKSLKDAEYAADNQKHLPMLIAACENKIPLPKEIKRISEVDETVEDEEQMIQYSYAFLELNVYENVFVSSVISPQEFYVQREKFVKCLDNLLESIEEKLKANKLEKCKTFLNGMHCLAPFQEDNSYYRAEVTEVIPDCGEVQVFFVDFGDFGRVSKDTLFAIPPKFLLLPFQAIKCELRGICAPHGGWTKKAGDTLYNLTRNEEGDMNILQIKAYEKTQQYSNGNHYIVDLWYEDKSISDQLLSAGLVCPAENSTSEKTAEEENGSAVDNLDATVVEVVDISPTVKRSPFQETQRLLNCMKSEPKRAKPFIKWWDTLEHVNIFIILRNIEIYELDMQDNKFIFSTTLRGMDYHTVEEFYSSVHSSDAIVKITSDGLKIIFKKQTSGKWPHLTKTKFSHIKYDLDHIDVSDSEEMFSNEVSLAEMEKPDENLIAHYDSEESNSSEDDDYVQTWRKMAQFRDPHDPWD</sequence>
<dbReference type="GO" id="GO:0005524">
    <property type="term" value="F:ATP binding"/>
    <property type="evidence" value="ECO:0007669"/>
    <property type="project" value="UniProtKB-KW"/>
</dbReference>
<feature type="compositionally biased region" description="Polar residues" evidence="13">
    <location>
        <begin position="391"/>
        <end position="403"/>
    </location>
</feature>
<dbReference type="PROSITE" id="PS51203">
    <property type="entry name" value="CS"/>
    <property type="match status" value="1"/>
</dbReference>
<dbReference type="CDD" id="cd20435">
    <property type="entry name" value="Tudor_TDRD12_rpt2"/>
    <property type="match status" value="1"/>
</dbReference>
<evidence type="ECO:0000256" key="5">
    <source>
        <dbReference type="ARBA" id="ARBA00022782"/>
    </source>
</evidence>
<evidence type="ECO:0000256" key="7">
    <source>
        <dbReference type="ARBA" id="ARBA00022806"/>
    </source>
</evidence>
<dbReference type="InterPro" id="IPR035437">
    <property type="entry name" value="SNase_OB-fold_sf"/>
</dbReference>
<protein>
    <recommendedName>
        <fullName evidence="1">RNA helicase</fullName>
        <ecNumber evidence="1">3.6.4.13</ecNumber>
    </recommendedName>
</protein>
<evidence type="ECO:0000256" key="4">
    <source>
        <dbReference type="ARBA" id="ARBA00022741"/>
    </source>
</evidence>
<dbReference type="SMART" id="SM00333">
    <property type="entry name" value="TUDOR"/>
    <property type="match status" value="3"/>
</dbReference>
<feature type="compositionally biased region" description="Low complexity" evidence="13">
    <location>
        <begin position="404"/>
        <end position="417"/>
    </location>
</feature>
<dbReference type="Gene3D" id="2.60.40.790">
    <property type="match status" value="1"/>
</dbReference>
<keyword evidence="11" id="KW-0469">Meiosis</keyword>
<feature type="domain" description="Tudor" evidence="14">
    <location>
        <begin position="67"/>
        <end position="128"/>
    </location>
</feature>
<keyword evidence="2" id="KW-0217">Developmental protein</keyword>
<dbReference type="Pfam" id="PF00567">
    <property type="entry name" value="TUDOR"/>
    <property type="match status" value="2"/>
</dbReference>
<dbReference type="InterPro" id="IPR027417">
    <property type="entry name" value="P-loop_NTPase"/>
</dbReference>
<evidence type="ECO:0000256" key="1">
    <source>
        <dbReference type="ARBA" id="ARBA00012552"/>
    </source>
</evidence>
<feature type="region of interest" description="Disordered" evidence="13">
    <location>
        <begin position="386"/>
        <end position="422"/>
    </location>
</feature>
<evidence type="ECO:0000259" key="15">
    <source>
        <dbReference type="PROSITE" id="PS51203"/>
    </source>
</evidence>
<keyword evidence="9" id="KW-0744">Spermatogenesis</keyword>
<feature type="domain" description="Tudor" evidence="14">
    <location>
        <begin position="1394"/>
        <end position="1454"/>
    </location>
</feature>
<dbReference type="EMBL" id="JAFNEN010000159">
    <property type="protein sequence ID" value="KAG8191422.1"/>
    <property type="molecule type" value="Genomic_DNA"/>
</dbReference>
<keyword evidence="7" id="KW-0347">Helicase</keyword>
<evidence type="ECO:0000259" key="14">
    <source>
        <dbReference type="PROSITE" id="PS50304"/>
    </source>
</evidence>
<keyword evidence="17" id="KW-1185">Reference proteome</keyword>
<evidence type="ECO:0000256" key="2">
    <source>
        <dbReference type="ARBA" id="ARBA00022473"/>
    </source>
</evidence>
<dbReference type="GO" id="GO:0003724">
    <property type="term" value="F:RNA helicase activity"/>
    <property type="evidence" value="ECO:0007669"/>
    <property type="project" value="UniProtKB-EC"/>
</dbReference>
<dbReference type="PROSITE" id="PS50304">
    <property type="entry name" value="TUDOR"/>
    <property type="match status" value="2"/>
</dbReference>
<dbReference type="Gene3D" id="2.30.30.140">
    <property type="match status" value="2"/>
</dbReference>
<keyword evidence="10" id="KW-0943">RNA-mediated gene silencing</keyword>
<evidence type="ECO:0000313" key="17">
    <source>
        <dbReference type="Proteomes" id="UP000827092"/>
    </source>
</evidence>
<evidence type="ECO:0000256" key="11">
    <source>
        <dbReference type="ARBA" id="ARBA00023254"/>
    </source>
</evidence>
<dbReference type="Gene3D" id="3.40.50.300">
    <property type="entry name" value="P-loop containing nucleotide triphosphate hydrolases"/>
    <property type="match status" value="2"/>
</dbReference>
<accession>A0AAV6V4N2</accession>
<dbReference type="GO" id="GO:0016787">
    <property type="term" value="F:hydrolase activity"/>
    <property type="evidence" value="ECO:0007669"/>
    <property type="project" value="UniProtKB-KW"/>
</dbReference>
<dbReference type="InterPro" id="IPR002999">
    <property type="entry name" value="Tudor"/>
</dbReference>
<keyword evidence="4" id="KW-0547">Nucleotide-binding</keyword>
<dbReference type="PANTHER" id="PTHR22655">
    <property type="entry name" value="ATP-DEPENDENT RNA HELICASE TDRD12-RELATED"/>
    <property type="match status" value="1"/>
</dbReference>
<dbReference type="GO" id="GO:0007283">
    <property type="term" value="P:spermatogenesis"/>
    <property type="evidence" value="ECO:0007669"/>
    <property type="project" value="UniProtKB-KW"/>
</dbReference>
<evidence type="ECO:0000256" key="8">
    <source>
        <dbReference type="ARBA" id="ARBA00022840"/>
    </source>
</evidence>
<feature type="compositionally biased region" description="Polar residues" evidence="13">
    <location>
        <begin position="445"/>
        <end position="468"/>
    </location>
</feature>
<proteinExistence type="predicted"/>
<dbReference type="SUPFAM" id="SSF49764">
    <property type="entry name" value="HSP20-like chaperones"/>
    <property type="match status" value="1"/>
</dbReference>
<feature type="compositionally biased region" description="Low complexity" evidence="13">
    <location>
        <begin position="493"/>
        <end position="504"/>
    </location>
</feature>
<dbReference type="InterPro" id="IPR011545">
    <property type="entry name" value="DEAD/DEAH_box_helicase_dom"/>
</dbReference>
<feature type="compositionally biased region" description="Basic and acidic residues" evidence="13">
    <location>
        <begin position="469"/>
        <end position="484"/>
    </location>
</feature>